<evidence type="ECO:0000256" key="2">
    <source>
        <dbReference type="ARBA" id="ARBA00022801"/>
    </source>
</evidence>
<accession>A0A1D6IDM0</accession>
<proteinExistence type="inferred from homology"/>
<feature type="compositionally biased region" description="Basic and acidic residues" evidence="3">
    <location>
        <begin position="52"/>
        <end position="62"/>
    </location>
</feature>
<feature type="compositionally biased region" description="Basic residues" evidence="3">
    <location>
        <begin position="63"/>
        <end position="77"/>
    </location>
</feature>
<keyword evidence="2" id="KW-0378">Hydrolase</keyword>
<dbReference type="AlphaFoldDB" id="A0A1D6IDM0"/>
<feature type="region of interest" description="Disordered" evidence="3">
    <location>
        <begin position="1"/>
        <end position="149"/>
    </location>
</feature>
<sequence>IARSPPSPRPQSPHPRPQSRRARSPRCRAVLPRPLPLQTPPRRSNRSTIDVRAARPDAERWIPRSRRWPTSRHRPRPPPRLLQQAASATARPRPRTSSSLPTPPRCAATPRCPTAAARRRWPTARTATGASCSSSSPRSRSSLSSSSSCHAHPLAPWAAPGIDRYAVIFDAGSSGSRVHVFHFNANLNLVRIGSEIELFVQVRTPPPGDPLPDLESRCLDSPLGGFVEVEVGL</sequence>
<evidence type="ECO:0000313" key="4">
    <source>
        <dbReference type="EMBL" id="ONM57840.1"/>
    </source>
</evidence>
<protein>
    <recommendedName>
        <fullName evidence="5">Apyrase 1</fullName>
    </recommendedName>
</protein>
<evidence type="ECO:0008006" key="5">
    <source>
        <dbReference type="Google" id="ProtNLM"/>
    </source>
</evidence>
<feature type="compositionally biased region" description="Pro residues" evidence="3">
    <location>
        <begin position="1"/>
        <end position="16"/>
    </location>
</feature>
<reference evidence="4" key="1">
    <citation type="submission" date="2015-12" db="EMBL/GenBank/DDBJ databases">
        <title>Update maize B73 reference genome by single molecule sequencing technologies.</title>
        <authorList>
            <consortium name="Maize Genome Sequencing Project"/>
            <person name="Ware D."/>
        </authorList>
    </citation>
    <scope>NUCLEOTIDE SEQUENCE [LARGE SCALE GENOMIC DNA]</scope>
    <source>
        <tissue evidence="4">Seedling</tissue>
    </source>
</reference>
<dbReference type="IntAct" id="A0A1D6IDM0">
    <property type="interactions" value="1"/>
</dbReference>
<feature type="non-terminal residue" evidence="4">
    <location>
        <position position="1"/>
    </location>
</feature>
<feature type="compositionally biased region" description="Low complexity" evidence="3">
    <location>
        <begin position="123"/>
        <end position="149"/>
    </location>
</feature>
<dbReference type="Pfam" id="PF01150">
    <property type="entry name" value="GDA1_CD39"/>
    <property type="match status" value="1"/>
</dbReference>
<feature type="compositionally biased region" description="Basic residues" evidence="3">
    <location>
        <begin position="17"/>
        <end position="26"/>
    </location>
</feature>
<evidence type="ECO:0000256" key="1">
    <source>
        <dbReference type="ARBA" id="ARBA00009283"/>
    </source>
</evidence>
<organism evidence="4">
    <name type="scientific">Zea mays</name>
    <name type="common">Maize</name>
    <dbReference type="NCBI Taxonomy" id="4577"/>
    <lineage>
        <taxon>Eukaryota</taxon>
        <taxon>Viridiplantae</taxon>
        <taxon>Streptophyta</taxon>
        <taxon>Embryophyta</taxon>
        <taxon>Tracheophyta</taxon>
        <taxon>Spermatophyta</taxon>
        <taxon>Magnoliopsida</taxon>
        <taxon>Liliopsida</taxon>
        <taxon>Poales</taxon>
        <taxon>Poaceae</taxon>
        <taxon>PACMAD clade</taxon>
        <taxon>Panicoideae</taxon>
        <taxon>Andropogonodae</taxon>
        <taxon>Andropogoneae</taxon>
        <taxon>Tripsacinae</taxon>
        <taxon>Zea</taxon>
    </lineage>
</organism>
<evidence type="ECO:0000256" key="3">
    <source>
        <dbReference type="SAM" id="MobiDB-lite"/>
    </source>
</evidence>
<name>A0A1D6IDM0_MAIZE</name>
<dbReference type="InterPro" id="IPR000407">
    <property type="entry name" value="GDA1_CD39_NTPase"/>
</dbReference>
<feature type="compositionally biased region" description="Low complexity" evidence="3">
    <location>
        <begin position="85"/>
        <end position="116"/>
    </location>
</feature>
<dbReference type="EMBL" id="CM007650">
    <property type="protein sequence ID" value="ONM57840.1"/>
    <property type="molecule type" value="Genomic_DNA"/>
</dbReference>
<gene>
    <name evidence="4" type="ORF">ZEAMMB73_Zm00001d021648</name>
</gene>
<dbReference type="GO" id="GO:0016787">
    <property type="term" value="F:hydrolase activity"/>
    <property type="evidence" value="ECO:0007669"/>
    <property type="project" value="UniProtKB-KW"/>
</dbReference>
<comment type="similarity">
    <text evidence="1">Belongs to the GDA1/CD39 NTPase family.</text>
</comment>
<dbReference type="Gene3D" id="3.30.420.40">
    <property type="match status" value="1"/>
</dbReference>